<proteinExistence type="predicted"/>
<protein>
    <submittedName>
        <fullName evidence="2">PIN domain-containing protein</fullName>
    </submittedName>
</protein>
<dbReference type="Proteomes" id="UP000516862">
    <property type="component" value="Chromosome"/>
</dbReference>
<dbReference type="SUPFAM" id="SSF88723">
    <property type="entry name" value="PIN domain-like"/>
    <property type="match status" value="1"/>
</dbReference>
<dbReference type="InterPro" id="IPR002716">
    <property type="entry name" value="PIN_dom"/>
</dbReference>
<dbReference type="Gene3D" id="3.40.50.1010">
    <property type="entry name" value="5'-nuclease"/>
    <property type="match status" value="1"/>
</dbReference>
<reference evidence="3" key="1">
    <citation type="submission" date="2020-09" db="EMBL/GenBank/DDBJ databases">
        <title>Clinical and molecular characterization of Acinetobacter seifertii in Taiwan.</title>
        <authorList>
            <person name="Li L.-H."/>
            <person name="Yang Y.-S."/>
            <person name="Sun J.-R."/>
            <person name="Huang T.-W."/>
            <person name="Huang W.-C."/>
            <person name="Wang Y.-C."/>
            <person name="Kuo T.-H."/>
            <person name="Kuo S.-C."/>
            <person name="Chen T.-L."/>
        </authorList>
    </citation>
    <scope>NUCLEOTIDE SEQUENCE [LARGE SCALE GENOMIC DNA]</scope>
    <source>
        <strain evidence="3">AS73</strain>
    </source>
</reference>
<gene>
    <name evidence="2" type="ORF">IC796_16560</name>
</gene>
<evidence type="ECO:0000313" key="3">
    <source>
        <dbReference type="Proteomes" id="UP000516862"/>
    </source>
</evidence>
<organism evidence="2 3">
    <name type="scientific">Acinetobacter seifertii</name>
    <dbReference type="NCBI Taxonomy" id="1530123"/>
    <lineage>
        <taxon>Bacteria</taxon>
        <taxon>Pseudomonadati</taxon>
        <taxon>Pseudomonadota</taxon>
        <taxon>Gammaproteobacteria</taxon>
        <taxon>Moraxellales</taxon>
        <taxon>Moraxellaceae</taxon>
        <taxon>Acinetobacter</taxon>
        <taxon>Acinetobacter calcoaceticus/baumannii complex</taxon>
    </lineage>
</organism>
<feature type="domain" description="PIN" evidence="1">
    <location>
        <begin position="2"/>
        <end position="131"/>
    </location>
</feature>
<evidence type="ECO:0000259" key="1">
    <source>
        <dbReference type="Pfam" id="PF01850"/>
    </source>
</evidence>
<name>A0A7H2PPV6_9GAMM</name>
<accession>A0A7H2PPV6</accession>
<dbReference type="EMBL" id="CP061561">
    <property type="protein sequence ID" value="QNX04889.1"/>
    <property type="molecule type" value="Genomic_DNA"/>
</dbReference>
<dbReference type="AlphaFoldDB" id="A0A7H2PPV6"/>
<dbReference type="Pfam" id="PF01850">
    <property type="entry name" value="PIN"/>
    <property type="match status" value="1"/>
</dbReference>
<evidence type="ECO:0000313" key="2">
    <source>
        <dbReference type="EMBL" id="QNX04889.1"/>
    </source>
</evidence>
<sequence>MIVLDTNALITLLTARKDCGEYNNLVAFLKQNKMLTYALPLPALAEFLAGDDNEARSLELLNPSSKFMNLEFDKKSTLISAKIYRDYRNLPKNRKAQTPHQKIKVDIQIVGIALANNAKFIITHDAGIKRVINALNLSISVFDYVENEFIQDLSKLVLAESNRVQ</sequence>
<reference evidence="2 3" key="2">
    <citation type="submission" date="2020-09" db="EMBL/GenBank/DDBJ databases">
        <authorList>
            <person name="Chen F.-J."/>
            <person name="Lee Y.-T."/>
        </authorList>
    </citation>
    <scope>NUCLEOTIDE SEQUENCE [LARGE SCALE GENOMIC DNA]</scope>
    <source>
        <strain evidence="2 3">AS73</strain>
    </source>
</reference>
<dbReference type="InterPro" id="IPR029060">
    <property type="entry name" value="PIN-like_dom_sf"/>
</dbReference>
<dbReference type="RefSeq" id="WP_119054794.1">
    <property type="nucleotide sequence ID" value="NZ_CP061561.1"/>
</dbReference>